<dbReference type="AlphaFoldDB" id="A0A7S1XJE1"/>
<feature type="transmembrane region" description="Helical" evidence="2">
    <location>
        <begin position="333"/>
        <end position="356"/>
    </location>
</feature>
<dbReference type="PANTHER" id="PTHR34730">
    <property type="entry name" value="UNNAMED PRODUCT"/>
    <property type="match status" value="1"/>
</dbReference>
<dbReference type="EMBL" id="HBGJ01002125">
    <property type="protein sequence ID" value="CAD9243072.1"/>
    <property type="molecule type" value="Transcribed_RNA"/>
</dbReference>
<sequence>MLSPDLRDDAQSPHRLETHSDADAREPSLFEHARTPTWLRYGVPLVLAFNFALFVWANVAMGATVNLTLETPTGEVIEPDPLFEFTFANTVRDMWLAEEYVLSIMCAVFSGGWPYVKITLLGLAWFLPPQHGMWPRLRRTVLIVLDALGKWSLVDAYVLLLCMVAFRVHFELTFTGDRGEDLVSTCDIFTKPQIGSYLFIGATIISLVMGHVVLGADRNATRTLHLEPPDPTWDEQSPKESIASHMFCHPEGGGRRLRFSSRGKVAVAALMIAATALVIAGVLVEGYEFDIQGLTGLFLGDDAMTKYSVVSTGEDIPHASGNSDDVKVMLLQIGFFVFVLGSLLALATLMLFLWLVPLAARHQARAFVVAEILFAWSALDVFVMIVLVSVFTFRSFTAFIIGDSCDEINEIIEENSDVVPGDDVCFDVVPGLEPEFWCLFFASIIYSAVFWPVLRICRAAVDDRIEREGVPVGDGLGVALLNGVKQGETPPFDASIAKALLELQLIEVRSALWELTFVTNPNVPIQPKGSAAAGEAPSSGLDLSVSSVGMGLA</sequence>
<feature type="transmembrane region" description="Helical" evidence="2">
    <location>
        <begin position="265"/>
        <end position="284"/>
    </location>
</feature>
<protein>
    <recommendedName>
        <fullName evidence="4">Transmembrane protein</fullName>
    </recommendedName>
</protein>
<evidence type="ECO:0000313" key="3">
    <source>
        <dbReference type="EMBL" id="CAD9243072.1"/>
    </source>
</evidence>
<evidence type="ECO:0008006" key="4">
    <source>
        <dbReference type="Google" id="ProtNLM"/>
    </source>
</evidence>
<gene>
    <name evidence="3" type="ORF">PPAR1163_LOCUS1417</name>
</gene>
<feature type="region of interest" description="Disordered" evidence="1">
    <location>
        <begin position="1"/>
        <end position="20"/>
    </location>
</feature>
<dbReference type="InterPro" id="IPR007498">
    <property type="entry name" value="PqiA-like"/>
</dbReference>
<feature type="transmembrane region" description="Helical" evidence="2">
    <location>
        <begin position="194"/>
        <end position="214"/>
    </location>
</feature>
<organism evidence="3">
    <name type="scientific">Phaeomonas parva</name>
    <dbReference type="NCBI Taxonomy" id="124430"/>
    <lineage>
        <taxon>Eukaryota</taxon>
        <taxon>Sar</taxon>
        <taxon>Stramenopiles</taxon>
        <taxon>Ochrophyta</taxon>
        <taxon>Pinguiophyceae</taxon>
        <taxon>Pinguiochrysidales</taxon>
        <taxon>Pinguiochrysidaceae</taxon>
        <taxon>Phaeomonas</taxon>
    </lineage>
</organism>
<feature type="transmembrane region" description="Helical" evidence="2">
    <location>
        <begin position="436"/>
        <end position="454"/>
    </location>
</feature>
<reference evidence="3" key="1">
    <citation type="submission" date="2021-01" db="EMBL/GenBank/DDBJ databases">
        <authorList>
            <person name="Corre E."/>
            <person name="Pelletier E."/>
            <person name="Niang G."/>
            <person name="Scheremetjew M."/>
            <person name="Finn R."/>
            <person name="Kale V."/>
            <person name="Holt S."/>
            <person name="Cochrane G."/>
            <person name="Meng A."/>
            <person name="Brown T."/>
            <person name="Cohen L."/>
        </authorList>
    </citation>
    <scope>NUCLEOTIDE SEQUENCE</scope>
    <source>
        <strain evidence="3">CCMP2877</strain>
    </source>
</reference>
<feature type="transmembrane region" description="Helical" evidence="2">
    <location>
        <begin position="100"/>
        <end position="127"/>
    </location>
</feature>
<dbReference type="PANTHER" id="PTHR34730:SF1">
    <property type="entry name" value="PARAQUAT-INDUCIBLE PROTEIN A"/>
    <property type="match status" value="1"/>
</dbReference>
<dbReference type="Pfam" id="PF04403">
    <property type="entry name" value="PqiA"/>
    <property type="match status" value="1"/>
</dbReference>
<keyword evidence="2" id="KW-0812">Transmembrane</keyword>
<evidence type="ECO:0000256" key="2">
    <source>
        <dbReference type="SAM" id="Phobius"/>
    </source>
</evidence>
<proteinExistence type="predicted"/>
<keyword evidence="2" id="KW-1133">Transmembrane helix</keyword>
<evidence type="ECO:0000256" key="1">
    <source>
        <dbReference type="SAM" id="MobiDB-lite"/>
    </source>
</evidence>
<feature type="transmembrane region" description="Helical" evidence="2">
    <location>
        <begin position="368"/>
        <end position="393"/>
    </location>
</feature>
<name>A0A7S1XJE1_9STRA</name>
<feature type="transmembrane region" description="Helical" evidence="2">
    <location>
        <begin position="148"/>
        <end position="170"/>
    </location>
</feature>
<accession>A0A7S1XJE1</accession>
<feature type="transmembrane region" description="Helical" evidence="2">
    <location>
        <begin position="38"/>
        <end position="57"/>
    </location>
</feature>
<keyword evidence="2" id="KW-0472">Membrane</keyword>